<dbReference type="GO" id="GO:0005886">
    <property type="term" value="C:plasma membrane"/>
    <property type="evidence" value="ECO:0007669"/>
    <property type="project" value="TreeGrafter"/>
</dbReference>
<evidence type="ECO:0000256" key="1">
    <source>
        <dbReference type="ARBA" id="ARBA00004141"/>
    </source>
</evidence>
<dbReference type="RefSeq" id="WP_106295656.1">
    <property type="nucleotide sequence ID" value="NZ_PVTH01000017.1"/>
</dbReference>
<keyword evidence="4 6" id="KW-1133">Transmembrane helix</keyword>
<feature type="domain" description="GtrA/DPMS transmembrane" evidence="7">
    <location>
        <begin position="19"/>
        <end position="134"/>
    </location>
</feature>
<dbReference type="Proteomes" id="UP000238034">
    <property type="component" value="Unassembled WGS sequence"/>
</dbReference>
<dbReference type="InterPro" id="IPR007267">
    <property type="entry name" value="GtrA_DPMS_TM"/>
</dbReference>
<feature type="transmembrane region" description="Helical" evidence="6">
    <location>
        <begin position="51"/>
        <end position="69"/>
    </location>
</feature>
<evidence type="ECO:0000313" key="9">
    <source>
        <dbReference type="Proteomes" id="UP000238034"/>
    </source>
</evidence>
<dbReference type="AlphaFoldDB" id="A0A2T0TQS6"/>
<dbReference type="Pfam" id="PF04138">
    <property type="entry name" value="GtrA_DPMS_TM"/>
    <property type="match status" value="1"/>
</dbReference>
<gene>
    <name evidence="8" type="ORF">B0I27_11713</name>
</gene>
<dbReference type="PANTHER" id="PTHR38459">
    <property type="entry name" value="PROPHAGE BACTOPRENOL-LINKED GLUCOSE TRANSLOCASE HOMOLOG"/>
    <property type="match status" value="1"/>
</dbReference>
<dbReference type="OrthoDB" id="853263at2"/>
<dbReference type="EMBL" id="PVTH01000017">
    <property type="protein sequence ID" value="PRY48026.1"/>
    <property type="molecule type" value="Genomic_DNA"/>
</dbReference>
<sequence>MTRLIITAVKEVSRHQVSRFLIVGVFSFLIEFCLFTVLVDFLHIQYTAANVPAMTVSVVCNYFLTKMFVFGGGRYNGSMTFVLFVVFTLFGLGLNQFFLWYLVEQGHVNIKLSKFIAVGLASVFNYFTKKYLVF</sequence>
<evidence type="ECO:0000256" key="4">
    <source>
        <dbReference type="ARBA" id="ARBA00022989"/>
    </source>
</evidence>
<accession>A0A2T0TQS6</accession>
<evidence type="ECO:0000256" key="2">
    <source>
        <dbReference type="ARBA" id="ARBA00009399"/>
    </source>
</evidence>
<comment type="similarity">
    <text evidence="2">Belongs to the GtrA family.</text>
</comment>
<comment type="caution">
    <text evidence="8">The sequence shown here is derived from an EMBL/GenBank/DDBJ whole genome shotgun (WGS) entry which is preliminary data.</text>
</comment>
<evidence type="ECO:0000259" key="7">
    <source>
        <dbReference type="Pfam" id="PF04138"/>
    </source>
</evidence>
<keyword evidence="3 6" id="KW-0812">Transmembrane</keyword>
<feature type="transmembrane region" description="Helical" evidence="6">
    <location>
        <begin position="20"/>
        <end position="39"/>
    </location>
</feature>
<evidence type="ECO:0000313" key="8">
    <source>
        <dbReference type="EMBL" id="PRY48026.1"/>
    </source>
</evidence>
<organism evidence="8 9">
    <name type="scientific">Arcticibacter pallidicorallinus</name>
    <dbReference type="NCBI Taxonomy" id="1259464"/>
    <lineage>
        <taxon>Bacteria</taxon>
        <taxon>Pseudomonadati</taxon>
        <taxon>Bacteroidota</taxon>
        <taxon>Sphingobacteriia</taxon>
        <taxon>Sphingobacteriales</taxon>
        <taxon>Sphingobacteriaceae</taxon>
        <taxon>Arcticibacter</taxon>
    </lineage>
</organism>
<dbReference type="InterPro" id="IPR051401">
    <property type="entry name" value="GtrA_CellWall_Glycosyl"/>
</dbReference>
<name>A0A2T0TQS6_9SPHI</name>
<proteinExistence type="inferred from homology"/>
<evidence type="ECO:0000256" key="3">
    <source>
        <dbReference type="ARBA" id="ARBA00022692"/>
    </source>
</evidence>
<comment type="subcellular location">
    <subcellularLocation>
        <location evidence="1">Membrane</location>
        <topology evidence="1">Multi-pass membrane protein</topology>
    </subcellularLocation>
</comment>
<dbReference type="PANTHER" id="PTHR38459:SF1">
    <property type="entry name" value="PROPHAGE BACTOPRENOL-LINKED GLUCOSE TRANSLOCASE HOMOLOG"/>
    <property type="match status" value="1"/>
</dbReference>
<keyword evidence="5 6" id="KW-0472">Membrane</keyword>
<keyword evidence="9" id="KW-1185">Reference proteome</keyword>
<evidence type="ECO:0000256" key="5">
    <source>
        <dbReference type="ARBA" id="ARBA00023136"/>
    </source>
</evidence>
<protein>
    <submittedName>
        <fullName evidence="8">Putative flippase GtrA</fullName>
    </submittedName>
</protein>
<evidence type="ECO:0000256" key="6">
    <source>
        <dbReference type="SAM" id="Phobius"/>
    </source>
</evidence>
<reference evidence="8 9" key="1">
    <citation type="submission" date="2018-03" db="EMBL/GenBank/DDBJ databases">
        <title>Genomic Encyclopedia of Type Strains, Phase III (KMG-III): the genomes of soil and plant-associated and newly described type strains.</title>
        <authorList>
            <person name="Whitman W."/>
        </authorList>
    </citation>
    <scope>NUCLEOTIDE SEQUENCE [LARGE SCALE GENOMIC DNA]</scope>
    <source>
        <strain evidence="8 9">CGMCC 1.9313</strain>
    </source>
</reference>
<feature type="transmembrane region" description="Helical" evidence="6">
    <location>
        <begin position="81"/>
        <end position="102"/>
    </location>
</feature>
<dbReference type="GO" id="GO:0000271">
    <property type="term" value="P:polysaccharide biosynthetic process"/>
    <property type="evidence" value="ECO:0007669"/>
    <property type="project" value="InterPro"/>
</dbReference>